<sequence length="131" mass="14909">MHSITKLLLCTPLLLAACATPQERCLSSASRELRTLTRLAAETEANVARGYAVEEFQEVRERMTFCEVRNDEGQVVERELCRETDVVDRTRPVAIDVNAERQKLQQLRSRIATEESRVARAQQTCLATYPQ</sequence>
<dbReference type="EMBL" id="VFFF01000002">
    <property type="protein sequence ID" value="TNY31569.1"/>
    <property type="molecule type" value="Genomic_DNA"/>
</dbReference>
<keyword evidence="1" id="KW-0175">Coiled coil</keyword>
<evidence type="ECO:0000256" key="1">
    <source>
        <dbReference type="SAM" id="Coils"/>
    </source>
</evidence>
<gene>
    <name evidence="2" type="ORF">FHY64_16320</name>
</gene>
<feature type="coiled-coil region" evidence="1">
    <location>
        <begin position="97"/>
        <end position="124"/>
    </location>
</feature>
<organism evidence="2 3">
    <name type="scientific">Pelagovum pacificum</name>
    <dbReference type="NCBI Taxonomy" id="2588711"/>
    <lineage>
        <taxon>Bacteria</taxon>
        <taxon>Pseudomonadati</taxon>
        <taxon>Pseudomonadota</taxon>
        <taxon>Alphaproteobacteria</taxon>
        <taxon>Rhodobacterales</taxon>
        <taxon>Paracoccaceae</taxon>
        <taxon>Pelagovum</taxon>
    </lineage>
</organism>
<accession>A0A5C5GDF0</accession>
<evidence type="ECO:0000313" key="2">
    <source>
        <dbReference type="EMBL" id="TNY31569.1"/>
    </source>
</evidence>
<reference evidence="2 3" key="1">
    <citation type="submission" date="2019-06" db="EMBL/GenBank/DDBJ databases">
        <title>Genome of new Rhodobacteraceae sp. SM1903.</title>
        <authorList>
            <person name="Ren X."/>
        </authorList>
    </citation>
    <scope>NUCLEOTIDE SEQUENCE [LARGE SCALE GENOMIC DNA]</scope>
    <source>
        <strain evidence="2 3">SM1903</strain>
    </source>
</reference>
<evidence type="ECO:0008006" key="4">
    <source>
        <dbReference type="Google" id="ProtNLM"/>
    </source>
</evidence>
<protein>
    <recommendedName>
        <fullName evidence="4">Lipoprotein</fullName>
    </recommendedName>
</protein>
<proteinExistence type="predicted"/>
<name>A0A5C5GDF0_9RHOB</name>
<dbReference type="AlphaFoldDB" id="A0A5C5GDF0"/>
<dbReference type="Proteomes" id="UP000314011">
    <property type="component" value="Unassembled WGS sequence"/>
</dbReference>
<dbReference type="PROSITE" id="PS51257">
    <property type="entry name" value="PROKAR_LIPOPROTEIN"/>
    <property type="match status" value="1"/>
</dbReference>
<dbReference type="OrthoDB" id="7875456at2"/>
<evidence type="ECO:0000313" key="3">
    <source>
        <dbReference type="Proteomes" id="UP000314011"/>
    </source>
</evidence>
<keyword evidence="3" id="KW-1185">Reference proteome</keyword>
<dbReference type="RefSeq" id="WP_140196662.1">
    <property type="nucleotide sequence ID" value="NZ_CP065915.1"/>
</dbReference>
<comment type="caution">
    <text evidence="2">The sequence shown here is derived from an EMBL/GenBank/DDBJ whole genome shotgun (WGS) entry which is preliminary data.</text>
</comment>